<dbReference type="PROSITE" id="PS50071">
    <property type="entry name" value="HOMEOBOX_2"/>
    <property type="match status" value="1"/>
</dbReference>
<keyword evidence="7 8" id="KW-0539">Nucleus</keyword>
<dbReference type="FunFam" id="1.10.10.60:FF:000083">
    <property type="entry name" value="BEL1-like homeodomain protein 4"/>
    <property type="match status" value="1"/>
</dbReference>
<evidence type="ECO:0000256" key="3">
    <source>
        <dbReference type="ARBA" id="ARBA00023015"/>
    </source>
</evidence>
<evidence type="ECO:0000256" key="9">
    <source>
        <dbReference type="SAM" id="MobiDB-lite"/>
    </source>
</evidence>
<dbReference type="Gene3D" id="1.10.10.60">
    <property type="entry name" value="Homeodomain-like"/>
    <property type="match status" value="1"/>
</dbReference>
<dbReference type="AlphaFoldDB" id="A0A835UST7"/>
<dbReference type="InterPro" id="IPR050224">
    <property type="entry name" value="TALE_homeobox"/>
</dbReference>
<feature type="domain" description="Homeobox" evidence="10">
    <location>
        <begin position="273"/>
        <end position="336"/>
    </location>
</feature>
<evidence type="ECO:0000259" key="10">
    <source>
        <dbReference type="PROSITE" id="PS50071"/>
    </source>
</evidence>
<reference evidence="11 12" key="1">
    <citation type="journal article" date="2020" name="Nat. Food">
        <title>A phased Vanilla planifolia genome enables genetic improvement of flavour and production.</title>
        <authorList>
            <person name="Hasing T."/>
            <person name="Tang H."/>
            <person name="Brym M."/>
            <person name="Khazi F."/>
            <person name="Huang T."/>
            <person name="Chambers A.H."/>
        </authorList>
    </citation>
    <scope>NUCLEOTIDE SEQUENCE [LARGE SCALE GENOMIC DNA]</scope>
    <source>
        <tissue evidence="11">Leaf</tissue>
    </source>
</reference>
<keyword evidence="3" id="KW-0805">Transcription regulation</keyword>
<dbReference type="InterPro" id="IPR009057">
    <property type="entry name" value="Homeodomain-like_sf"/>
</dbReference>
<evidence type="ECO:0000256" key="5">
    <source>
        <dbReference type="ARBA" id="ARBA00023155"/>
    </source>
</evidence>
<evidence type="ECO:0000256" key="7">
    <source>
        <dbReference type="ARBA" id="ARBA00023242"/>
    </source>
</evidence>
<feature type="region of interest" description="Disordered" evidence="9">
    <location>
        <begin position="346"/>
        <end position="389"/>
    </location>
</feature>
<keyword evidence="6" id="KW-0804">Transcription</keyword>
<dbReference type="InterPro" id="IPR001356">
    <property type="entry name" value="HD"/>
</dbReference>
<evidence type="ECO:0000256" key="8">
    <source>
        <dbReference type="PROSITE-ProRule" id="PRU00108"/>
    </source>
</evidence>
<dbReference type="Pfam" id="PF07526">
    <property type="entry name" value="POX"/>
    <property type="match status" value="1"/>
</dbReference>
<dbReference type="SUPFAM" id="SSF46689">
    <property type="entry name" value="Homeodomain-like"/>
    <property type="match status" value="1"/>
</dbReference>
<dbReference type="InterPro" id="IPR008422">
    <property type="entry name" value="KN_HD"/>
</dbReference>
<dbReference type="InterPro" id="IPR006563">
    <property type="entry name" value="POX_dom"/>
</dbReference>
<dbReference type="SMART" id="SM00574">
    <property type="entry name" value="POX"/>
    <property type="match status" value="1"/>
</dbReference>
<organism evidence="11 12">
    <name type="scientific">Vanilla planifolia</name>
    <name type="common">Vanilla</name>
    <dbReference type="NCBI Taxonomy" id="51239"/>
    <lineage>
        <taxon>Eukaryota</taxon>
        <taxon>Viridiplantae</taxon>
        <taxon>Streptophyta</taxon>
        <taxon>Embryophyta</taxon>
        <taxon>Tracheophyta</taxon>
        <taxon>Spermatophyta</taxon>
        <taxon>Magnoliopsida</taxon>
        <taxon>Liliopsida</taxon>
        <taxon>Asparagales</taxon>
        <taxon>Orchidaceae</taxon>
        <taxon>Vanilloideae</taxon>
        <taxon>Vanilleae</taxon>
        <taxon>Vanilla</taxon>
    </lineage>
</organism>
<sequence length="490" mass="55107">MAHDSYQPAIFAFSGHGQQLESFISITEPEGWVDQPRHLLQVDATMRSFFPASPDVEEHRSHGLSLSFRSNSFQSEKFFPESDAPARSAVTEYGSQLGRLVACKYLTPAQQLLNELCNLRGEDLGVRSKQNSLLKKREKGGGTSHSSSALNYNFLQSLDILELQRRKAKLMFLLEEVDRRYKRYCEQMRAVVWPFEAEAGCGAAELYLATASKAISVHFRRLKDGILAQMQGLKKAMGDKCPAAAGGKTPRLKLLDQCFRQQNAFRNCAMMDQHPWRPQRGLPERSVSILRAWLFEHFLHPYPNDIDKHILARQSGLSRGQVSNWFINARVRLWKPMIEEMYAKEVKDREAPQPAGDEADGCASKSNANPDSKKGDEAQRNPMVGNEGTSDLESLCSVVGLHRRSDTLPVIDNGFSSYNGYGNREGFRGDGVSLTLGLQQNNAGMDLSFSNQQNLFLDCQAVKFPILEAEVDELPYRNTMRAELLHDLAR</sequence>
<proteinExistence type="inferred from homology"/>
<dbReference type="GO" id="GO:0003677">
    <property type="term" value="F:DNA binding"/>
    <property type="evidence" value="ECO:0007669"/>
    <property type="project" value="UniProtKB-UniRule"/>
</dbReference>
<dbReference type="SMART" id="SM00389">
    <property type="entry name" value="HOX"/>
    <property type="match status" value="1"/>
</dbReference>
<evidence type="ECO:0000256" key="1">
    <source>
        <dbReference type="ARBA" id="ARBA00004123"/>
    </source>
</evidence>
<keyword evidence="5 8" id="KW-0371">Homeobox</keyword>
<dbReference type="GO" id="GO:0006355">
    <property type="term" value="P:regulation of DNA-templated transcription"/>
    <property type="evidence" value="ECO:0007669"/>
    <property type="project" value="InterPro"/>
</dbReference>
<dbReference type="Pfam" id="PF05920">
    <property type="entry name" value="Homeobox_KN"/>
    <property type="match status" value="1"/>
</dbReference>
<dbReference type="CDD" id="cd00086">
    <property type="entry name" value="homeodomain"/>
    <property type="match status" value="1"/>
</dbReference>
<evidence type="ECO:0000256" key="6">
    <source>
        <dbReference type="ARBA" id="ARBA00023163"/>
    </source>
</evidence>
<comment type="subcellular location">
    <subcellularLocation>
        <location evidence="1 8">Nucleus</location>
    </subcellularLocation>
</comment>
<evidence type="ECO:0000256" key="4">
    <source>
        <dbReference type="ARBA" id="ARBA00023125"/>
    </source>
</evidence>
<evidence type="ECO:0000313" key="11">
    <source>
        <dbReference type="EMBL" id="KAG0474414.1"/>
    </source>
</evidence>
<dbReference type="GO" id="GO:0005634">
    <property type="term" value="C:nucleus"/>
    <property type="evidence" value="ECO:0007669"/>
    <property type="project" value="UniProtKB-SubCell"/>
</dbReference>
<accession>A0A835UST7</accession>
<comment type="caution">
    <text evidence="11">The sequence shown here is derived from an EMBL/GenBank/DDBJ whole genome shotgun (WGS) entry which is preliminary data.</text>
</comment>
<dbReference type="Proteomes" id="UP000639772">
    <property type="component" value="Chromosome 7"/>
</dbReference>
<gene>
    <name evidence="11" type="ORF">HPP92_014100</name>
</gene>
<comment type="similarity">
    <text evidence="2">Belongs to the TALE/BELL homeobox family.</text>
</comment>
<dbReference type="PANTHER" id="PTHR11850">
    <property type="entry name" value="HOMEOBOX PROTEIN TRANSCRIPTION FACTORS"/>
    <property type="match status" value="1"/>
</dbReference>
<dbReference type="OrthoDB" id="10056939at2759"/>
<evidence type="ECO:0000256" key="2">
    <source>
        <dbReference type="ARBA" id="ARBA00006454"/>
    </source>
</evidence>
<evidence type="ECO:0000313" key="12">
    <source>
        <dbReference type="Proteomes" id="UP000639772"/>
    </source>
</evidence>
<dbReference type="EMBL" id="JADCNM010000007">
    <property type="protein sequence ID" value="KAG0474414.1"/>
    <property type="molecule type" value="Genomic_DNA"/>
</dbReference>
<protein>
    <recommendedName>
        <fullName evidence="10">Homeobox domain-containing protein</fullName>
    </recommendedName>
</protein>
<name>A0A835UST7_VANPL</name>
<feature type="DNA-binding region" description="Homeobox" evidence="8">
    <location>
        <begin position="275"/>
        <end position="337"/>
    </location>
</feature>
<keyword evidence="4 8" id="KW-0238">DNA-binding</keyword>